<proteinExistence type="predicted"/>
<comment type="caution">
    <text evidence="1">The sequence shown here is derived from an EMBL/GenBank/DDBJ whole genome shotgun (WGS) entry which is preliminary data.</text>
</comment>
<dbReference type="Proteomes" id="UP001341840">
    <property type="component" value="Unassembled WGS sequence"/>
</dbReference>
<reference evidence="1 2" key="1">
    <citation type="journal article" date="2023" name="Plants (Basel)">
        <title>Bridging the Gap: Combining Genomics and Transcriptomics Approaches to Understand Stylosanthes scabra, an Orphan Legume from the Brazilian Caatinga.</title>
        <authorList>
            <person name="Ferreira-Neto J.R.C."/>
            <person name="da Silva M.D."/>
            <person name="Binneck E."/>
            <person name="de Melo N.F."/>
            <person name="da Silva R.H."/>
            <person name="de Melo A.L.T.M."/>
            <person name="Pandolfi V."/>
            <person name="Bustamante F.O."/>
            <person name="Brasileiro-Vidal A.C."/>
            <person name="Benko-Iseppon A.M."/>
        </authorList>
    </citation>
    <scope>NUCLEOTIDE SEQUENCE [LARGE SCALE GENOMIC DNA]</scope>
    <source>
        <tissue evidence="1">Leaves</tissue>
    </source>
</reference>
<sequence>MGARRKQLLEPLVNDAQSEVTSASRVWYQSFALSSKENGKANALTASSSSPVLLVVAQMTSKSLIYLIGSSPGQPWNLGNRFIRPDLSSKFALSSGNLAVWLSSTMPAPPICLRVSLSPMLKMPASQVQLDAWLVLLGIKFVQFQDRTTTSQGLNAISAFT</sequence>
<protein>
    <submittedName>
        <fullName evidence="1">Uncharacterized protein</fullName>
    </submittedName>
</protein>
<gene>
    <name evidence="1" type="ORF">PIB30_094273</name>
</gene>
<dbReference type="EMBL" id="JASCZI010032279">
    <property type="protein sequence ID" value="MED6128077.1"/>
    <property type="molecule type" value="Genomic_DNA"/>
</dbReference>
<accession>A0ABU6RVB8</accession>
<evidence type="ECO:0000313" key="1">
    <source>
        <dbReference type="EMBL" id="MED6128077.1"/>
    </source>
</evidence>
<keyword evidence="2" id="KW-1185">Reference proteome</keyword>
<evidence type="ECO:0000313" key="2">
    <source>
        <dbReference type="Proteomes" id="UP001341840"/>
    </source>
</evidence>
<organism evidence="1 2">
    <name type="scientific">Stylosanthes scabra</name>
    <dbReference type="NCBI Taxonomy" id="79078"/>
    <lineage>
        <taxon>Eukaryota</taxon>
        <taxon>Viridiplantae</taxon>
        <taxon>Streptophyta</taxon>
        <taxon>Embryophyta</taxon>
        <taxon>Tracheophyta</taxon>
        <taxon>Spermatophyta</taxon>
        <taxon>Magnoliopsida</taxon>
        <taxon>eudicotyledons</taxon>
        <taxon>Gunneridae</taxon>
        <taxon>Pentapetalae</taxon>
        <taxon>rosids</taxon>
        <taxon>fabids</taxon>
        <taxon>Fabales</taxon>
        <taxon>Fabaceae</taxon>
        <taxon>Papilionoideae</taxon>
        <taxon>50 kb inversion clade</taxon>
        <taxon>dalbergioids sensu lato</taxon>
        <taxon>Dalbergieae</taxon>
        <taxon>Pterocarpus clade</taxon>
        <taxon>Stylosanthes</taxon>
    </lineage>
</organism>
<name>A0ABU6RVB8_9FABA</name>